<dbReference type="KEGG" id="vg:77935786"/>
<name>A0AAE7SUZ2_9CAUD</name>
<reference evidence="1" key="1">
    <citation type="submission" date="2021-06" db="EMBL/GenBank/DDBJ databases">
        <authorList>
            <person name="Sundaramoorthy N.S."/>
            <person name="Nagarajan S."/>
        </authorList>
    </citation>
    <scope>NUCLEOTIDE SEQUENCE</scope>
</reference>
<dbReference type="Proteomes" id="UP000828021">
    <property type="component" value="Segment"/>
</dbReference>
<dbReference type="GeneID" id="77935786"/>
<protein>
    <submittedName>
        <fullName evidence="1">Uncharacterized protein</fullName>
    </submittedName>
</protein>
<evidence type="ECO:0000313" key="1">
    <source>
        <dbReference type="EMBL" id="QXV71876.1"/>
    </source>
</evidence>
<organism evidence="1 2">
    <name type="scientific">Escherichia phage U1G</name>
    <dbReference type="NCBI Taxonomy" id="2853091"/>
    <lineage>
        <taxon>Viruses</taxon>
        <taxon>Duplodnaviria</taxon>
        <taxon>Heunggongvirae</taxon>
        <taxon>Uroviricota</taxon>
        <taxon>Caudoviricetes</taxon>
        <taxon>Schitoviridae</taxon>
        <taxon>Enquatrovirinae</taxon>
        <taxon>Gamaleyavirus</taxon>
        <taxon>Gamaleyavirus U1g</taxon>
    </lineage>
</organism>
<accession>A0AAE7SUZ2</accession>
<keyword evidence="2" id="KW-1185">Reference proteome</keyword>
<dbReference type="EMBL" id="MZ394712">
    <property type="protein sequence ID" value="QXV71876.1"/>
    <property type="molecule type" value="Genomic_DNA"/>
</dbReference>
<proteinExistence type="predicted"/>
<dbReference type="RefSeq" id="YP_010659800.1">
    <property type="nucleotide sequence ID" value="NC_070872.1"/>
</dbReference>
<sequence length="44" mass="5101">MLDELYANSEDAYDILHNAIAALTELSDLMKKMTKRYMHRTAIV</sequence>
<evidence type="ECO:0000313" key="2">
    <source>
        <dbReference type="Proteomes" id="UP000828021"/>
    </source>
</evidence>